<evidence type="ECO:0000313" key="4">
    <source>
        <dbReference type="EMBL" id="CTQ75694.1"/>
    </source>
</evidence>
<evidence type="ECO:0000256" key="1">
    <source>
        <dbReference type="ARBA" id="ARBA00023235"/>
    </source>
</evidence>
<dbReference type="Pfam" id="PF01361">
    <property type="entry name" value="Tautomerase"/>
    <property type="match status" value="1"/>
</dbReference>
<dbReference type="SUPFAM" id="SSF54427">
    <property type="entry name" value="NTF2-like"/>
    <property type="match status" value="1"/>
</dbReference>
<dbReference type="GO" id="GO:0016853">
    <property type="term" value="F:isomerase activity"/>
    <property type="evidence" value="ECO:0007669"/>
    <property type="project" value="UniProtKB-KW"/>
</dbReference>
<gene>
    <name evidence="4" type="ORF">LAX5112_04331</name>
</gene>
<name>A0A0M7AQ24_9HYPH</name>
<evidence type="ECO:0000259" key="2">
    <source>
        <dbReference type="Pfam" id="PF01361"/>
    </source>
</evidence>
<accession>A0A0M7AQ24</accession>
<dbReference type="AlphaFoldDB" id="A0A0M7AQ24"/>
<feature type="domain" description="4-oxalocrotonate tautomerase-like" evidence="2">
    <location>
        <begin position="2"/>
        <end position="55"/>
    </location>
</feature>
<dbReference type="InterPro" id="IPR032710">
    <property type="entry name" value="NTF2-like_dom_sf"/>
</dbReference>
<sequence length="188" mass="21145">MPIVELHVLQGYEPQEKLRLHEALTDAVRLVVPAPPEAITVLIHELKGEDYSRGGIHRQGASALPDAGDLVRTYLSAMEARDLERAQSMRSADFVMEFPGTGPLRTLDELIAWAKPRYRFVKKTYDGFDVMQSRKAATVVYCRGNLSGEWPDGDNFEGIRFIDRFEVVAGKITRQDVWNDIAEVKANA</sequence>
<dbReference type="InterPro" id="IPR004370">
    <property type="entry name" value="4-OT-like_dom"/>
</dbReference>
<dbReference type="EMBL" id="CXWD01000022">
    <property type="protein sequence ID" value="CTQ75694.1"/>
    <property type="molecule type" value="Genomic_DNA"/>
</dbReference>
<protein>
    <submittedName>
        <fullName evidence="4">4-oxalocrotonate tautomerase</fullName>
    </submittedName>
</protein>
<dbReference type="SUPFAM" id="SSF55331">
    <property type="entry name" value="Tautomerase/MIF"/>
    <property type="match status" value="1"/>
</dbReference>
<dbReference type="Gene3D" id="3.10.450.50">
    <property type="match status" value="1"/>
</dbReference>
<dbReference type="Proteomes" id="UP000053235">
    <property type="component" value="Unassembled WGS sequence"/>
</dbReference>
<keyword evidence="5" id="KW-1185">Reference proteome</keyword>
<dbReference type="InterPro" id="IPR037401">
    <property type="entry name" value="SnoaL-like"/>
</dbReference>
<keyword evidence="1" id="KW-0413">Isomerase</keyword>
<dbReference type="Gene3D" id="3.30.429.10">
    <property type="entry name" value="Macrophage Migration Inhibitory Factor"/>
    <property type="match status" value="1"/>
</dbReference>
<dbReference type="InterPro" id="IPR014347">
    <property type="entry name" value="Tautomerase/MIF_sf"/>
</dbReference>
<organism evidence="4 5">
    <name type="scientific">Roseibium alexandrii</name>
    <dbReference type="NCBI Taxonomy" id="388408"/>
    <lineage>
        <taxon>Bacteria</taxon>
        <taxon>Pseudomonadati</taxon>
        <taxon>Pseudomonadota</taxon>
        <taxon>Alphaproteobacteria</taxon>
        <taxon>Hyphomicrobiales</taxon>
        <taxon>Stappiaceae</taxon>
        <taxon>Roseibium</taxon>
    </lineage>
</organism>
<dbReference type="OrthoDB" id="8635217at2"/>
<dbReference type="RefSeq" id="WP_055673549.1">
    <property type="nucleotide sequence ID" value="NZ_CXWD01000022.1"/>
</dbReference>
<evidence type="ECO:0000313" key="5">
    <source>
        <dbReference type="Proteomes" id="UP000053235"/>
    </source>
</evidence>
<feature type="domain" description="SnoaL-like" evidence="3">
    <location>
        <begin position="71"/>
        <end position="174"/>
    </location>
</feature>
<dbReference type="Pfam" id="PF12680">
    <property type="entry name" value="SnoaL_2"/>
    <property type="match status" value="1"/>
</dbReference>
<evidence type="ECO:0000259" key="3">
    <source>
        <dbReference type="Pfam" id="PF12680"/>
    </source>
</evidence>
<dbReference type="STRING" id="388408.LAX5112_04331"/>
<proteinExistence type="predicted"/>
<reference evidence="5" key="1">
    <citation type="submission" date="2015-07" db="EMBL/GenBank/DDBJ databases">
        <authorList>
            <person name="Rodrigo-Torres Lidia"/>
            <person name="Arahal R.David."/>
        </authorList>
    </citation>
    <scope>NUCLEOTIDE SEQUENCE [LARGE SCALE GENOMIC DNA]</scope>
    <source>
        <strain evidence="5">CECT 5112</strain>
    </source>
</reference>